<feature type="binding site" evidence="10">
    <location>
        <position position="435"/>
    </location>
    <ligand>
        <name>Mg(2+)</name>
        <dbReference type="ChEBI" id="CHEBI:18420"/>
    </ligand>
</feature>
<keyword evidence="3 10" id="KW-0808">Transferase</keyword>
<gene>
    <name evidence="10 15" type="primary">thiE</name>
    <name evidence="15" type="ORF">Mal4_49400</name>
</gene>
<dbReference type="SUPFAM" id="SSF81923">
    <property type="entry name" value="Double Clp-N motif"/>
    <property type="match status" value="1"/>
</dbReference>
<comment type="function">
    <text evidence="1 10">Condenses 4-methyl-5-(beta-hydroxyethyl)thiazole monophosphate (THZ-P) and 2-methyl-4-amino-5-hydroxymethyl pyrimidine pyrophosphate (HMP-PP) to form thiamine monophosphate (TMP).</text>
</comment>
<feature type="binding site" evidence="10">
    <location>
        <position position="483"/>
    </location>
    <ligand>
        <name>4-amino-2-methyl-5-(diphosphooxymethyl)pyrimidine</name>
        <dbReference type="ChEBI" id="CHEBI:57841"/>
    </ligand>
</feature>
<dbReference type="PANTHER" id="PTHR20857:SF15">
    <property type="entry name" value="THIAMINE-PHOSPHATE SYNTHASE"/>
    <property type="match status" value="1"/>
</dbReference>
<comment type="cofactor">
    <cofactor evidence="10">
        <name>Mg(2+)</name>
        <dbReference type="ChEBI" id="CHEBI:18420"/>
    </cofactor>
    <text evidence="10">Binds 1 Mg(2+) ion per subunit.</text>
</comment>
<feature type="binding site" evidence="10">
    <location>
        <begin position="480"/>
        <end position="482"/>
    </location>
    <ligand>
        <name>2-[(2R,5Z)-2-carboxy-4-methylthiazol-5(2H)-ylidene]ethyl phosphate</name>
        <dbReference type="ChEBI" id="CHEBI:62899"/>
    </ligand>
</feature>
<dbReference type="Gene3D" id="1.10.1780.10">
    <property type="entry name" value="Clp, N-terminal domain"/>
    <property type="match status" value="1"/>
</dbReference>
<keyword evidence="5 10" id="KW-0460">Magnesium</keyword>
<evidence type="ECO:0000256" key="11">
    <source>
        <dbReference type="RuleBase" id="RU003826"/>
    </source>
</evidence>
<evidence type="ECO:0000256" key="9">
    <source>
        <dbReference type="ARBA" id="ARBA00047883"/>
    </source>
</evidence>
<feature type="binding site" evidence="10">
    <location>
        <position position="415"/>
    </location>
    <ligand>
        <name>4-amino-2-methyl-5-(diphosphooxymethyl)pyrimidine</name>
        <dbReference type="ChEBI" id="CHEBI:57841"/>
    </ligand>
</feature>
<accession>A0A517ZDN0</accession>
<evidence type="ECO:0000256" key="4">
    <source>
        <dbReference type="ARBA" id="ARBA00022723"/>
    </source>
</evidence>
<dbReference type="Pfam" id="PF17792">
    <property type="entry name" value="ThiD2"/>
    <property type="match status" value="1"/>
</dbReference>
<evidence type="ECO:0000256" key="1">
    <source>
        <dbReference type="ARBA" id="ARBA00003814"/>
    </source>
</evidence>
<dbReference type="KEGG" id="mri:Mal4_49400"/>
<dbReference type="InterPro" id="IPR022998">
    <property type="entry name" value="ThiamineP_synth_TenI"/>
</dbReference>
<dbReference type="OrthoDB" id="9812206at2"/>
<keyword evidence="4 10" id="KW-0479">Metal-binding</keyword>
<dbReference type="HAMAP" id="MF_00097">
    <property type="entry name" value="TMP_synthase"/>
    <property type="match status" value="1"/>
</dbReference>
<dbReference type="NCBIfam" id="NF002727">
    <property type="entry name" value="PRK02615.1"/>
    <property type="match status" value="1"/>
</dbReference>
<dbReference type="EC" id="2.5.1.3" evidence="10"/>
<evidence type="ECO:0000313" key="15">
    <source>
        <dbReference type="EMBL" id="QDU40582.1"/>
    </source>
</evidence>
<protein>
    <recommendedName>
        <fullName evidence="10">Thiamine-phosphate synthase</fullName>
        <shortName evidence="10">TP synthase</shortName>
        <shortName evidence="10">TPS</shortName>
        <ecNumber evidence="10">2.5.1.3</ecNumber>
    </recommendedName>
    <alternativeName>
        <fullName evidence="10">Thiamine-phosphate pyrophosphorylase</fullName>
        <shortName evidence="10">TMP pyrophosphorylase</shortName>
        <shortName evidence="10">TMP-PPase</shortName>
    </alternativeName>
</protein>
<dbReference type="PANTHER" id="PTHR20857">
    <property type="entry name" value="THIAMINE-PHOSPHATE PYROPHOSPHORYLASE"/>
    <property type="match status" value="1"/>
</dbReference>
<dbReference type="GO" id="GO:0009228">
    <property type="term" value="P:thiamine biosynthetic process"/>
    <property type="evidence" value="ECO:0007669"/>
    <property type="project" value="UniProtKB-KW"/>
</dbReference>
<dbReference type="GO" id="GO:0004789">
    <property type="term" value="F:thiamine-phosphate diphosphorylase activity"/>
    <property type="evidence" value="ECO:0007669"/>
    <property type="project" value="UniProtKB-UniRule"/>
</dbReference>
<dbReference type="Gene3D" id="3.20.20.70">
    <property type="entry name" value="Aldolase class I"/>
    <property type="match status" value="1"/>
</dbReference>
<dbReference type="NCBIfam" id="TIGR00693">
    <property type="entry name" value="thiE"/>
    <property type="match status" value="1"/>
</dbReference>
<dbReference type="CDD" id="cd00564">
    <property type="entry name" value="TMP_TenI"/>
    <property type="match status" value="1"/>
</dbReference>
<evidence type="ECO:0000313" key="16">
    <source>
        <dbReference type="Proteomes" id="UP000320496"/>
    </source>
</evidence>
<dbReference type="Pfam" id="PF02581">
    <property type="entry name" value="TMP-TENI"/>
    <property type="match status" value="1"/>
</dbReference>
<dbReference type="GO" id="GO:0009229">
    <property type="term" value="P:thiamine diphosphate biosynthetic process"/>
    <property type="evidence" value="ECO:0007669"/>
    <property type="project" value="UniProtKB-UniRule"/>
</dbReference>
<dbReference type="InterPro" id="IPR013785">
    <property type="entry name" value="Aldolase_TIM"/>
</dbReference>
<dbReference type="InterPro" id="IPR034291">
    <property type="entry name" value="TMP_synthase"/>
</dbReference>
<proteinExistence type="inferred from homology"/>
<comment type="caution">
    <text evidence="10">Lacks conserved residue(s) required for the propagation of feature annotation.</text>
</comment>
<feature type="binding site" evidence="10">
    <location>
        <position position="454"/>
    </location>
    <ligand>
        <name>4-amino-2-methyl-5-(diphosphooxymethyl)pyrimidine</name>
        <dbReference type="ChEBI" id="CHEBI:57841"/>
    </ligand>
</feature>
<keyword evidence="16" id="KW-1185">Reference proteome</keyword>
<sequence>MGQDRVVWYVAAIHRASLPDGDNDNPPFLLRLPHRNCSLMARFDGFSEGARRVLDAADRLAHDDNRSTWDSRHLLHALWTDESRAAELMRQAGLTQSALNTGFPLASIAPDRRRETNIVESTVDYDELLRRQQSLLGASRRIAADREDIGTEFLLAGLLAVDADLASRLAQIGVDANRLASASADPSLDAAEPIDVQIELRSAAVVATDEMDTSRVLDAAANRAREGLRVVEDFVRFVLDDAGLSERLKTLRHRLRVELESYGGADLMLARDTQHDVGTQIQTATESRRESPRSVLLANTRRVQEALRTLEEFGKRIEPTAAAAIGQLRYDFYTIERAVYGSWRSRERLQDAHLYLLATDGMCARGLGPAVKAALAGGVDVVQLREKNLTDRRLIELARMLRDWTLAADVLLIINDRPDIAALVNADGVHLGQDDMPVREARRIVGGEKLIGVSTHHLDQARQAVLDGADYLGVGPTFPSVTKSFSEFAGLDYIRAVADEVSLPWFAIGGISLENARQVHEAGGRRIAVSSAICSADDPEAAARQLRAAVASAP</sequence>
<dbReference type="EMBL" id="CP036275">
    <property type="protein sequence ID" value="QDU40582.1"/>
    <property type="molecule type" value="Genomic_DNA"/>
</dbReference>
<keyword evidence="6 10" id="KW-0784">Thiamine biosynthesis</keyword>
<feature type="domain" description="ThiD2" evidence="14">
    <location>
        <begin position="215"/>
        <end position="337"/>
    </location>
</feature>
<dbReference type="FunFam" id="3.20.20.70:FF:000096">
    <property type="entry name" value="Thiamine-phosphate synthase"/>
    <property type="match status" value="1"/>
</dbReference>
<evidence type="ECO:0000256" key="8">
    <source>
        <dbReference type="ARBA" id="ARBA00047851"/>
    </source>
</evidence>
<feature type="domain" description="Thiamine phosphate synthase/TenI" evidence="13">
    <location>
        <begin position="354"/>
        <end position="533"/>
    </location>
</feature>
<feature type="binding site" evidence="10">
    <location>
        <position position="510"/>
    </location>
    <ligand>
        <name>2-[(2R,5Z)-2-carboxy-4-methylthiazol-5(2H)-ylidene]ethyl phosphate</name>
        <dbReference type="ChEBI" id="CHEBI:62899"/>
    </ligand>
</feature>
<dbReference type="Proteomes" id="UP000320496">
    <property type="component" value="Chromosome"/>
</dbReference>
<dbReference type="InterPro" id="IPR041397">
    <property type="entry name" value="ThiD2"/>
</dbReference>
<comment type="similarity">
    <text evidence="10 11">Belongs to the thiamine-phosphate synthase family.</text>
</comment>
<reference evidence="15 16" key="1">
    <citation type="submission" date="2019-02" db="EMBL/GenBank/DDBJ databases">
        <title>Deep-cultivation of Planctomycetes and their phenomic and genomic characterization uncovers novel biology.</title>
        <authorList>
            <person name="Wiegand S."/>
            <person name="Jogler M."/>
            <person name="Boedeker C."/>
            <person name="Pinto D."/>
            <person name="Vollmers J."/>
            <person name="Rivas-Marin E."/>
            <person name="Kohn T."/>
            <person name="Peeters S.H."/>
            <person name="Heuer A."/>
            <person name="Rast P."/>
            <person name="Oberbeckmann S."/>
            <person name="Bunk B."/>
            <person name="Jeske O."/>
            <person name="Meyerdierks A."/>
            <person name="Storesund J.E."/>
            <person name="Kallscheuer N."/>
            <person name="Luecker S."/>
            <person name="Lage O.M."/>
            <person name="Pohl T."/>
            <person name="Merkel B.J."/>
            <person name="Hornburger P."/>
            <person name="Mueller R.-W."/>
            <person name="Bruemmer F."/>
            <person name="Labrenz M."/>
            <person name="Spormann A.M."/>
            <person name="Op den Camp H."/>
            <person name="Overmann J."/>
            <person name="Amann R."/>
            <person name="Jetten M.S.M."/>
            <person name="Mascher T."/>
            <person name="Medema M.H."/>
            <person name="Devos D.P."/>
            <person name="Kaster A.-K."/>
            <person name="Ovreas L."/>
            <person name="Rohde M."/>
            <person name="Galperin M.Y."/>
            <person name="Jogler C."/>
        </authorList>
    </citation>
    <scope>NUCLEOTIDE SEQUENCE [LARGE SCALE GENOMIC DNA]</scope>
    <source>
        <strain evidence="15 16">Mal4</strain>
    </source>
</reference>
<comment type="catalytic activity">
    <reaction evidence="8 10 11">
        <text>2-(2-carboxy-4-methylthiazol-5-yl)ethyl phosphate + 4-amino-2-methyl-5-(diphosphooxymethyl)pyrimidine + 2 H(+) = thiamine phosphate + CO2 + diphosphate</text>
        <dbReference type="Rhea" id="RHEA:47848"/>
        <dbReference type="ChEBI" id="CHEBI:15378"/>
        <dbReference type="ChEBI" id="CHEBI:16526"/>
        <dbReference type="ChEBI" id="CHEBI:33019"/>
        <dbReference type="ChEBI" id="CHEBI:37575"/>
        <dbReference type="ChEBI" id="CHEBI:57841"/>
        <dbReference type="ChEBI" id="CHEBI:62890"/>
        <dbReference type="EC" id="2.5.1.3"/>
    </reaction>
</comment>
<evidence type="ECO:0000256" key="10">
    <source>
        <dbReference type="HAMAP-Rule" id="MF_00097"/>
    </source>
</evidence>
<dbReference type="GO" id="GO:0005737">
    <property type="term" value="C:cytoplasm"/>
    <property type="evidence" value="ECO:0007669"/>
    <property type="project" value="TreeGrafter"/>
</dbReference>
<feature type="binding site" evidence="10">
    <location>
        <position position="416"/>
    </location>
    <ligand>
        <name>Mg(2+)</name>
        <dbReference type="ChEBI" id="CHEBI:18420"/>
    </ligand>
</feature>
<dbReference type="AlphaFoldDB" id="A0A517ZDN0"/>
<comment type="pathway">
    <text evidence="2 10 12">Cofactor biosynthesis; thiamine diphosphate biosynthesis; thiamine phosphate from 4-amino-2-methyl-5-diphosphomethylpyrimidine and 4-methyl-5-(2-phosphoethyl)-thiazole: step 1/1.</text>
</comment>
<dbReference type="InterPro" id="IPR036206">
    <property type="entry name" value="ThiamineP_synth_sf"/>
</dbReference>
<organism evidence="15 16">
    <name type="scientific">Maioricimonas rarisocia</name>
    <dbReference type="NCBI Taxonomy" id="2528026"/>
    <lineage>
        <taxon>Bacteria</taxon>
        <taxon>Pseudomonadati</taxon>
        <taxon>Planctomycetota</taxon>
        <taxon>Planctomycetia</taxon>
        <taxon>Planctomycetales</taxon>
        <taxon>Planctomycetaceae</taxon>
        <taxon>Maioricimonas</taxon>
    </lineage>
</organism>
<dbReference type="InterPro" id="IPR036628">
    <property type="entry name" value="Clp_N_dom_sf"/>
</dbReference>
<dbReference type="UniPathway" id="UPA00060">
    <property type="reaction ID" value="UER00141"/>
</dbReference>
<comment type="catalytic activity">
    <reaction evidence="7 10 11">
        <text>4-methyl-5-(2-phosphooxyethyl)-thiazole + 4-amino-2-methyl-5-(diphosphooxymethyl)pyrimidine + H(+) = thiamine phosphate + diphosphate</text>
        <dbReference type="Rhea" id="RHEA:22328"/>
        <dbReference type="ChEBI" id="CHEBI:15378"/>
        <dbReference type="ChEBI" id="CHEBI:33019"/>
        <dbReference type="ChEBI" id="CHEBI:37575"/>
        <dbReference type="ChEBI" id="CHEBI:57841"/>
        <dbReference type="ChEBI" id="CHEBI:58296"/>
        <dbReference type="EC" id="2.5.1.3"/>
    </reaction>
</comment>
<feature type="binding site" evidence="10">
    <location>
        <begin position="383"/>
        <end position="387"/>
    </location>
    <ligand>
        <name>4-amino-2-methyl-5-(diphosphooxymethyl)pyrimidine</name>
        <dbReference type="ChEBI" id="CHEBI:57841"/>
    </ligand>
</feature>
<evidence type="ECO:0000256" key="5">
    <source>
        <dbReference type="ARBA" id="ARBA00022842"/>
    </source>
</evidence>
<dbReference type="GO" id="GO:0000287">
    <property type="term" value="F:magnesium ion binding"/>
    <property type="evidence" value="ECO:0007669"/>
    <property type="project" value="UniProtKB-UniRule"/>
</dbReference>
<evidence type="ECO:0000256" key="2">
    <source>
        <dbReference type="ARBA" id="ARBA00005165"/>
    </source>
</evidence>
<comment type="catalytic activity">
    <reaction evidence="9 10 11">
        <text>2-[(2R,5Z)-2-carboxy-4-methylthiazol-5(2H)-ylidene]ethyl phosphate + 4-amino-2-methyl-5-(diphosphooxymethyl)pyrimidine + 2 H(+) = thiamine phosphate + CO2 + diphosphate</text>
        <dbReference type="Rhea" id="RHEA:47844"/>
        <dbReference type="ChEBI" id="CHEBI:15378"/>
        <dbReference type="ChEBI" id="CHEBI:16526"/>
        <dbReference type="ChEBI" id="CHEBI:33019"/>
        <dbReference type="ChEBI" id="CHEBI:37575"/>
        <dbReference type="ChEBI" id="CHEBI:57841"/>
        <dbReference type="ChEBI" id="CHEBI:62899"/>
        <dbReference type="EC" id="2.5.1.3"/>
    </reaction>
</comment>
<evidence type="ECO:0000256" key="6">
    <source>
        <dbReference type="ARBA" id="ARBA00022977"/>
    </source>
</evidence>
<dbReference type="SUPFAM" id="SSF51391">
    <property type="entry name" value="Thiamin phosphate synthase"/>
    <property type="match status" value="1"/>
</dbReference>
<evidence type="ECO:0000256" key="7">
    <source>
        <dbReference type="ARBA" id="ARBA00047334"/>
    </source>
</evidence>
<evidence type="ECO:0000259" key="13">
    <source>
        <dbReference type="Pfam" id="PF02581"/>
    </source>
</evidence>
<evidence type="ECO:0000256" key="3">
    <source>
        <dbReference type="ARBA" id="ARBA00022679"/>
    </source>
</evidence>
<evidence type="ECO:0000259" key="14">
    <source>
        <dbReference type="Pfam" id="PF17792"/>
    </source>
</evidence>
<evidence type="ECO:0000256" key="12">
    <source>
        <dbReference type="RuleBase" id="RU004253"/>
    </source>
</evidence>
<name>A0A517ZDN0_9PLAN</name>